<name>A0A5S5DLK5_9SPHI</name>
<gene>
    <name evidence="1" type="ORF">BC792_10434</name>
</gene>
<protein>
    <recommendedName>
        <fullName evidence="3">Outer membrane protein with beta-barrel domain</fullName>
    </recommendedName>
</protein>
<evidence type="ECO:0000313" key="1">
    <source>
        <dbReference type="EMBL" id="TYP96813.1"/>
    </source>
</evidence>
<dbReference type="Proteomes" id="UP000325105">
    <property type="component" value="Unassembled WGS sequence"/>
</dbReference>
<sequence>MKAKSIVLGVALLVSAMGARSQNYLRHGIGAGIGLDKQGDTFLTSWGLEYEMSILNQKKGFESGFVTGAGVSLPIEKADQYGHRPGATYDPREFGVYLKAGYKLEMVSVGINAGIYKEKDRELADANQSKAIIGGWAGMQPARFLTVLVGYDTFRGINAGVLFYVNKIPSNRR</sequence>
<reference evidence="1 2" key="1">
    <citation type="submission" date="2019-07" db="EMBL/GenBank/DDBJ databases">
        <title>Genomic Encyclopedia of Archaeal and Bacterial Type Strains, Phase II (KMG-II): from individual species to whole genera.</title>
        <authorList>
            <person name="Goeker M."/>
        </authorList>
    </citation>
    <scope>NUCLEOTIDE SEQUENCE [LARGE SCALE GENOMIC DNA]</scope>
    <source>
        <strain evidence="1 2">DSM 18850</strain>
    </source>
</reference>
<accession>A0A5S5DLK5</accession>
<organism evidence="1 2">
    <name type="scientific">Sphingobacterium allocomposti</name>
    <dbReference type="NCBI Taxonomy" id="415956"/>
    <lineage>
        <taxon>Bacteria</taxon>
        <taxon>Pseudomonadati</taxon>
        <taxon>Bacteroidota</taxon>
        <taxon>Sphingobacteriia</taxon>
        <taxon>Sphingobacteriales</taxon>
        <taxon>Sphingobacteriaceae</taxon>
        <taxon>Sphingobacterium</taxon>
    </lineage>
</organism>
<proteinExistence type="predicted"/>
<evidence type="ECO:0008006" key="3">
    <source>
        <dbReference type="Google" id="ProtNLM"/>
    </source>
</evidence>
<dbReference type="RefSeq" id="WP_148907742.1">
    <property type="nucleotide sequence ID" value="NZ_VNHX01000004.1"/>
</dbReference>
<keyword evidence="2" id="KW-1185">Reference proteome</keyword>
<dbReference type="AlphaFoldDB" id="A0A5S5DLK5"/>
<dbReference type="EMBL" id="VNHX01000004">
    <property type="protein sequence ID" value="TYP96813.1"/>
    <property type="molecule type" value="Genomic_DNA"/>
</dbReference>
<evidence type="ECO:0000313" key="2">
    <source>
        <dbReference type="Proteomes" id="UP000325105"/>
    </source>
</evidence>
<comment type="caution">
    <text evidence="1">The sequence shown here is derived from an EMBL/GenBank/DDBJ whole genome shotgun (WGS) entry which is preliminary data.</text>
</comment>